<dbReference type="AlphaFoldDB" id="A0A804IX35"/>
<dbReference type="EnsemblPlants" id="Ma04_t34310.1">
    <property type="protein sequence ID" value="Ma04_p34310.1"/>
    <property type="gene ID" value="Ma04_g34310"/>
</dbReference>
<dbReference type="Proteomes" id="UP000012960">
    <property type="component" value="Unplaced"/>
</dbReference>
<protein>
    <submittedName>
        <fullName evidence="1">Uncharacterized protein</fullName>
    </submittedName>
</protein>
<reference evidence="1" key="1">
    <citation type="submission" date="2021-05" db="UniProtKB">
        <authorList>
            <consortium name="EnsemblPlants"/>
        </authorList>
    </citation>
    <scope>IDENTIFICATION</scope>
    <source>
        <strain evidence="1">subsp. malaccensis</strain>
    </source>
</reference>
<name>A0A804IX35_MUSAM</name>
<evidence type="ECO:0000313" key="2">
    <source>
        <dbReference type="Proteomes" id="UP000012960"/>
    </source>
</evidence>
<proteinExistence type="predicted"/>
<evidence type="ECO:0000313" key="1">
    <source>
        <dbReference type="EnsemblPlants" id="Ma04_p34310.1"/>
    </source>
</evidence>
<sequence length="42" mass="4765">MNSMICFLSCNLHSCNSLLVSARMDRSFISIIKVNLNCMLLK</sequence>
<keyword evidence="2" id="KW-1185">Reference proteome</keyword>
<dbReference type="InParanoid" id="A0A804IX35"/>
<dbReference type="Gramene" id="Ma04_t34310.1">
    <property type="protein sequence ID" value="Ma04_p34310.1"/>
    <property type="gene ID" value="Ma04_g34310"/>
</dbReference>
<accession>A0A804IX35</accession>
<organism evidence="1 2">
    <name type="scientific">Musa acuminata subsp. malaccensis</name>
    <name type="common">Wild banana</name>
    <name type="synonym">Musa malaccensis</name>
    <dbReference type="NCBI Taxonomy" id="214687"/>
    <lineage>
        <taxon>Eukaryota</taxon>
        <taxon>Viridiplantae</taxon>
        <taxon>Streptophyta</taxon>
        <taxon>Embryophyta</taxon>
        <taxon>Tracheophyta</taxon>
        <taxon>Spermatophyta</taxon>
        <taxon>Magnoliopsida</taxon>
        <taxon>Liliopsida</taxon>
        <taxon>Zingiberales</taxon>
        <taxon>Musaceae</taxon>
        <taxon>Musa</taxon>
    </lineage>
</organism>